<evidence type="ECO:0000256" key="1">
    <source>
        <dbReference type="ARBA" id="ARBA00022723"/>
    </source>
</evidence>
<dbReference type="OrthoDB" id="9784378at2"/>
<comment type="similarity">
    <text evidence="4">Belongs to the cyclic nucleotide phosphodiesterase class-III family.</text>
</comment>
<dbReference type="InterPro" id="IPR050884">
    <property type="entry name" value="CNP_phosphodiesterase-III"/>
</dbReference>
<dbReference type="PATRIC" id="fig|1619313.3.peg.1858"/>
<dbReference type="RefSeq" id="WP_067430568.1">
    <property type="nucleotide sequence ID" value="NZ_JACSXD010000003.1"/>
</dbReference>
<organism evidence="6 7">
    <name type="scientific">Duffyella gerundensis</name>
    <dbReference type="NCBI Taxonomy" id="1619313"/>
    <lineage>
        <taxon>Bacteria</taxon>
        <taxon>Pseudomonadati</taxon>
        <taxon>Pseudomonadota</taxon>
        <taxon>Gammaproteobacteria</taxon>
        <taxon>Enterobacterales</taxon>
        <taxon>Erwiniaceae</taxon>
        <taxon>Duffyella</taxon>
    </lineage>
</organism>
<keyword evidence="3" id="KW-0408">Iron</keyword>
<proteinExistence type="inferred from homology"/>
<dbReference type="InterPro" id="IPR004843">
    <property type="entry name" value="Calcineurin-like_PHP"/>
</dbReference>
<dbReference type="STRING" id="1619313.EM595_1788"/>
<dbReference type="GO" id="GO:0016787">
    <property type="term" value="F:hydrolase activity"/>
    <property type="evidence" value="ECO:0007669"/>
    <property type="project" value="UniProtKB-KW"/>
</dbReference>
<protein>
    <submittedName>
        <fullName evidence="6">Metallophosphoesterase</fullName>
    </submittedName>
</protein>
<evidence type="ECO:0000259" key="5">
    <source>
        <dbReference type="Pfam" id="PF00149"/>
    </source>
</evidence>
<evidence type="ECO:0000313" key="6">
    <source>
        <dbReference type="EMBL" id="CUU24022.1"/>
    </source>
</evidence>
<keyword evidence="1" id="KW-0479">Metal-binding</keyword>
<dbReference type="KEGG" id="ege:EM595_1788"/>
<sequence length="241" mass="26268">MIIAQISDIHAAADNDNLQRLERALAWLATLAPDALVLTGDLADNRHCGHDLLATCLNAVPWPLFILPGNADNRDRLRATWPERFADKRPALHFTANIGGIRLIGLDSTLENSDAGSVAAHLGWLDQALNASPALPSILFLHHHLFLCGIPGIDNSICHDRRQLETLLRNSMRPPLAIACGHVHRPMMSLFAGIPAYVCGSVCAANPLWFGADTVPPVNDPVYLLIHRFNDGELVSYHVAV</sequence>
<keyword evidence="7" id="KW-1185">Reference proteome</keyword>
<dbReference type="Proteomes" id="UP000059419">
    <property type="component" value="Chromosome 1"/>
</dbReference>
<accession>A0A0U5L5J3</accession>
<name>A0A0U5L5J3_9GAMM</name>
<reference evidence="7" key="1">
    <citation type="submission" date="2015-11" db="EMBL/GenBank/DDBJ databases">
        <authorList>
            <person name="Blom J."/>
        </authorList>
    </citation>
    <scope>NUCLEOTIDE SEQUENCE [LARGE SCALE GENOMIC DNA]</scope>
</reference>
<dbReference type="Pfam" id="PF00149">
    <property type="entry name" value="Metallophos"/>
    <property type="match status" value="1"/>
</dbReference>
<dbReference type="GO" id="GO:0046872">
    <property type="term" value="F:metal ion binding"/>
    <property type="evidence" value="ECO:0007669"/>
    <property type="project" value="UniProtKB-KW"/>
</dbReference>
<evidence type="ECO:0000313" key="7">
    <source>
        <dbReference type="Proteomes" id="UP000059419"/>
    </source>
</evidence>
<dbReference type="EMBL" id="LN907827">
    <property type="protein sequence ID" value="CUU24022.1"/>
    <property type="molecule type" value="Genomic_DNA"/>
</dbReference>
<dbReference type="InterPro" id="IPR029052">
    <property type="entry name" value="Metallo-depent_PP-like"/>
</dbReference>
<dbReference type="AlphaFoldDB" id="A0A0U5L5J3"/>
<dbReference type="PANTHER" id="PTHR42988:SF2">
    <property type="entry name" value="CYCLIC NUCLEOTIDE PHOSPHODIESTERASE CBUA0032-RELATED"/>
    <property type="match status" value="1"/>
</dbReference>
<feature type="domain" description="Calcineurin-like phosphoesterase" evidence="5">
    <location>
        <begin position="2"/>
        <end position="186"/>
    </location>
</feature>
<evidence type="ECO:0000256" key="2">
    <source>
        <dbReference type="ARBA" id="ARBA00022801"/>
    </source>
</evidence>
<dbReference type="Gene3D" id="3.60.21.10">
    <property type="match status" value="1"/>
</dbReference>
<dbReference type="SUPFAM" id="SSF56300">
    <property type="entry name" value="Metallo-dependent phosphatases"/>
    <property type="match status" value="1"/>
</dbReference>
<evidence type="ECO:0000256" key="3">
    <source>
        <dbReference type="ARBA" id="ARBA00023004"/>
    </source>
</evidence>
<dbReference type="PANTHER" id="PTHR42988">
    <property type="entry name" value="PHOSPHOHYDROLASE"/>
    <property type="match status" value="1"/>
</dbReference>
<gene>
    <name evidence="6" type="ORF">EM595_1788</name>
</gene>
<keyword evidence="2" id="KW-0378">Hydrolase</keyword>
<evidence type="ECO:0000256" key="4">
    <source>
        <dbReference type="ARBA" id="ARBA00025742"/>
    </source>
</evidence>